<protein>
    <recommendedName>
        <fullName evidence="3">Transposase</fullName>
    </recommendedName>
</protein>
<evidence type="ECO:0000313" key="2">
    <source>
        <dbReference type="Proteomes" id="UP000009044"/>
    </source>
</evidence>
<gene>
    <name evidence="1" type="ordered locus">GLX_12170</name>
</gene>
<dbReference type="Proteomes" id="UP000009044">
    <property type="component" value="Chromosome"/>
</dbReference>
<proteinExistence type="predicted"/>
<evidence type="ECO:0008006" key="3">
    <source>
        <dbReference type="Google" id="ProtNLM"/>
    </source>
</evidence>
<dbReference type="HOGENOM" id="CLU_2861907_0_0_5"/>
<name>G2I682_KOMMN</name>
<dbReference type="AlphaFoldDB" id="G2I682"/>
<evidence type="ECO:0000313" key="1">
    <source>
        <dbReference type="EMBL" id="BAK83629.1"/>
    </source>
</evidence>
<accession>G2I682</accession>
<sequence>MLLAVCWMFKVAAGEENEGIAVATRLDAIEAITGGAIDIATMDAGYAYDRVFRVLEDRDIEGIV</sequence>
<dbReference type="KEGG" id="gxy:GLX_12170"/>
<reference evidence="2" key="1">
    <citation type="journal article" date="2011" name="J. Bacteriol.">
        <title>Complete genome sequence of NBRC 3288, a unique cellulose-nonproducing strain of Gluconacetobacter xylinus isolated from vinegar.</title>
        <authorList>
            <person name="Ogino H."/>
            <person name="Azuma Y."/>
            <person name="Hosoyama A."/>
            <person name="Nakazawa H."/>
            <person name="Matsutani M."/>
            <person name="Hasegawa A."/>
            <person name="Otsuyama K."/>
            <person name="Matsushita K."/>
            <person name="Fujita N."/>
            <person name="Shirai M."/>
        </authorList>
    </citation>
    <scope>NUCLEOTIDE SEQUENCE [LARGE SCALE GENOMIC DNA]</scope>
    <source>
        <strain evidence="2">NBRC 3288 / BCRC 11682 / LMG 1693</strain>
    </source>
</reference>
<organism evidence="1 2">
    <name type="scientific">Komagataeibacter medellinensis (strain NBRC 3288 / BCRC 11682 / LMG 1693 / Kondo 51)</name>
    <name type="common">Gluconacetobacter medellinensis</name>
    <dbReference type="NCBI Taxonomy" id="634177"/>
    <lineage>
        <taxon>Bacteria</taxon>
        <taxon>Pseudomonadati</taxon>
        <taxon>Pseudomonadota</taxon>
        <taxon>Alphaproteobacteria</taxon>
        <taxon>Acetobacterales</taxon>
        <taxon>Acetobacteraceae</taxon>
        <taxon>Komagataeibacter</taxon>
    </lineage>
</organism>
<dbReference type="EMBL" id="AP012159">
    <property type="protein sequence ID" value="BAK83629.1"/>
    <property type="molecule type" value="Genomic_DNA"/>
</dbReference>
<dbReference type="PATRIC" id="fig|634177.7.peg.1408"/>